<dbReference type="RefSeq" id="WP_079642616.1">
    <property type="nucleotide sequence ID" value="NZ_FUZF01000005.1"/>
</dbReference>
<proteinExistence type="predicted"/>
<dbReference type="STRING" id="1513896.SAMN05660841_01660"/>
<dbReference type="EMBL" id="FUZF01000005">
    <property type="protein sequence ID" value="SKB64529.1"/>
    <property type="molecule type" value="Genomic_DNA"/>
</dbReference>
<gene>
    <name evidence="2" type="ORF">SAMN05660841_01660</name>
</gene>
<keyword evidence="1" id="KW-0472">Membrane</keyword>
<feature type="transmembrane region" description="Helical" evidence="1">
    <location>
        <begin position="12"/>
        <end position="34"/>
    </location>
</feature>
<evidence type="ECO:0000256" key="1">
    <source>
        <dbReference type="SAM" id="Phobius"/>
    </source>
</evidence>
<keyword evidence="3" id="KW-1185">Reference proteome</keyword>
<dbReference type="AlphaFoldDB" id="A0A1T5CYQ6"/>
<dbReference type="SUPFAM" id="SSF48371">
    <property type="entry name" value="ARM repeat"/>
    <property type="match status" value="1"/>
</dbReference>
<reference evidence="3" key="1">
    <citation type="submission" date="2017-02" db="EMBL/GenBank/DDBJ databases">
        <authorList>
            <person name="Varghese N."/>
            <person name="Submissions S."/>
        </authorList>
    </citation>
    <scope>NUCLEOTIDE SEQUENCE [LARGE SCALE GENOMIC DNA]</scope>
    <source>
        <strain evidence="3">DSM 24091</strain>
    </source>
</reference>
<organism evidence="2 3">
    <name type="scientific">Sphingobacterium nematocida</name>
    <dbReference type="NCBI Taxonomy" id="1513896"/>
    <lineage>
        <taxon>Bacteria</taxon>
        <taxon>Pseudomonadati</taxon>
        <taxon>Bacteroidota</taxon>
        <taxon>Sphingobacteriia</taxon>
        <taxon>Sphingobacteriales</taxon>
        <taxon>Sphingobacteriaceae</taxon>
        <taxon>Sphingobacterium</taxon>
    </lineage>
</organism>
<evidence type="ECO:0000313" key="2">
    <source>
        <dbReference type="EMBL" id="SKB64529.1"/>
    </source>
</evidence>
<dbReference type="Proteomes" id="UP000190150">
    <property type="component" value="Unassembled WGS sequence"/>
</dbReference>
<dbReference type="OrthoDB" id="1454284at2"/>
<dbReference type="InterPro" id="IPR011989">
    <property type="entry name" value="ARM-like"/>
</dbReference>
<accession>A0A1T5CYQ6</accession>
<keyword evidence="1" id="KW-1133">Transmembrane helix</keyword>
<dbReference type="InterPro" id="IPR016024">
    <property type="entry name" value="ARM-type_fold"/>
</dbReference>
<dbReference type="Gene3D" id="1.25.10.10">
    <property type="entry name" value="Leucine-rich Repeat Variant"/>
    <property type="match status" value="1"/>
</dbReference>
<name>A0A1T5CYQ6_9SPHI</name>
<evidence type="ECO:0000313" key="3">
    <source>
        <dbReference type="Proteomes" id="UP000190150"/>
    </source>
</evidence>
<keyword evidence="1" id="KW-0812">Transmembrane</keyword>
<protein>
    <recommendedName>
        <fullName evidence="4">HEAT repeat-containing protein</fullName>
    </recommendedName>
</protein>
<evidence type="ECO:0008006" key="4">
    <source>
        <dbReference type="Google" id="ProtNLM"/>
    </source>
</evidence>
<sequence>MSQLITIHELVVAIIVVLLVVLILIISVLIFSFYRYKALQHRHAWSTIIQQKITEAIVVGAENMSVDSSFSLHLKEPSFRRFFLSTLVSSEQKFMGKARDEINNLFRVYDLEQEAWRKIRSKRDYLIAGGIQELTVMKVESAVPQIALFLNHSRRQVYQEAQYAIVSFQGFDGLFFLNELVTPLSDWQQLRLLRSIDTVPDEEVERIVSWLFNKNESVAIFALRLIGQFQLLSYYPNVLSLLDHNSITVRKHTVRILQRLENSHTVSQLIAAFDQQENEVQLEILKALKVAKSKQAEPFLQEQLWQHPNTAIKVAAAEVLMTLEGQSYLKDIAVSQDTPTQIVHIVKHALQQQIC</sequence>